<evidence type="ECO:0000256" key="5">
    <source>
        <dbReference type="ARBA" id="ARBA00022777"/>
    </source>
</evidence>
<sequence length="372" mass="41412">MSASAFQYELIELVEDLEKYQPGGYHPVCIGDRLHNRYCIVHKLGHGNFSTVWLAHDQQMQQYVAVKVGIADAPSRETDTLKYLTEVINASSQPLTGAAMIPMVKDYFTITGPNGNHPCLVTSPARCSLSDSKQEGGRGLFQLEVSRSLAAQLILAVCFVHSQGYCHGDLHLGNLLLQLPSSMNDLTVDELYNKVAAPMPQPVVRIDGRPYSVKPGVPSHVNLPVWLGEEDGDITPNEAKLLLSDFGTAFRPSDNSTFKSQTPLAIRPPEVLLEPGMPLSFGSDIWSLGCVIFELFAHTSLFDGFMTPAGRFGSWEKRFEDSVQDARRSYGYPVVSDREKSELLQLLRRMLTWKPTDRPSAEQVLEMDWVRN</sequence>
<dbReference type="EMBL" id="MU251271">
    <property type="protein sequence ID" value="KAG9251005.1"/>
    <property type="molecule type" value="Genomic_DNA"/>
</dbReference>
<gene>
    <name evidence="11" type="ORF">F5Z01DRAFT_683517</name>
</gene>
<dbReference type="GO" id="GO:0005524">
    <property type="term" value="F:ATP binding"/>
    <property type="evidence" value="ECO:0007669"/>
    <property type="project" value="UniProtKB-UniRule"/>
</dbReference>
<dbReference type="PANTHER" id="PTHR47634:SF9">
    <property type="entry name" value="PROTEIN KINASE DOMAIN-CONTAINING PROTEIN-RELATED"/>
    <property type="match status" value="1"/>
</dbReference>
<dbReference type="GO" id="GO:0000245">
    <property type="term" value="P:spliceosomal complex assembly"/>
    <property type="evidence" value="ECO:0007669"/>
    <property type="project" value="TreeGrafter"/>
</dbReference>
<evidence type="ECO:0000313" key="12">
    <source>
        <dbReference type="Proteomes" id="UP000887229"/>
    </source>
</evidence>
<evidence type="ECO:0000256" key="8">
    <source>
        <dbReference type="ARBA" id="ARBA00048679"/>
    </source>
</evidence>
<dbReference type="Pfam" id="PF00069">
    <property type="entry name" value="Pkinase"/>
    <property type="match status" value="2"/>
</dbReference>
<evidence type="ECO:0000256" key="9">
    <source>
        <dbReference type="PROSITE-ProRule" id="PRU10141"/>
    </source>
</evidence>
<keyword evidence="2" id="KW-0723">Serine/threonine-protein kinase</keyword>
<dbReference type="SUPFAM" id="SSF56112">
    <property type="entry name" value="Protein kinase-like (PK-like)"/>
    <property type="match status" value="1"/>
</dbReference>
<dbReference type="PROSITE" id="PS00107">
    <property type="entry name" value="PROTEIN_KINASE_ATP"/>
    <property type="match status" value="1"/>
</dbReference>
<evidence type="ECO:0000256" key="7">
    <source>
        <dbReference type="ARBA" id="ARBA00047899"/>
    </source>
</evidence>
<evidence type="ECO:0000256" key="6">
    <source>
        <dbReference type="ARBA" id="ARBA00022840"/>
    </source>
</evidence>
<reference evidence="11" key="1">
    <citation type="journal article" date="2021" name="IMA Fungus">
        <title>Genomic characterization of three marine fungi, including Emericellopsis atlantica sp. nov. with signatures of a generalist lifestyle and marine biomass degradation.</title>
        <authorList>
            <person name="Hagestad O.C."/>
            <person name="Hou L."/>
            <person name="Andersen J.H."/>
            <person name="Hansen E.H."/>
            <person name="Altermark B."/>
            <person name="Li C."/>
            <person name="Kuhnert E."/>
            <person name="Cox R.J."/>
            <person name="Crous P.W."/>
            <person name="Spatafora J.W."/>
            <person name="Lail K."/>
            <person name="Amirebrahimi M."/>
            <person name="Lipzen A."/>
            <person name="Pangilinan J."/>
            <person name="Andreopoulos W."/>
            <person name="Hayes R.D."/>
            <person name="Ng V."/>
            <person name="Grigoriev I.V."/>
            <person name="Jackson S.A."/>
            <person name="Sutton T.D.S."/>
            <person name="Dobson A.D.W."/>
            <person name="Rama T."/>
        </authorList>
    </citation>
    <scope>NUCLEOTIDE SEQUENCE</scope>
    <source>
        <strain evidence="11">TS7</strain>
    </source>
</reference>
<proteinExistence type="predicted"/>
<accession>A0A9P7ZFF5</accession>
<protein>
    <recommendedName>
        <fullName evidence="1">non-specific serine/threonine protein kinase</fullName>
        <ecNumber evidence="1">2.7.11.1</ecNumber>
    </recommendedName>
</protein>
<dbReference type="RefSeq" id="XP_046114929.1">
    <property type="nucleotide sequence ID" value="XM_046265857.1"/>
</dbReference>
<dbReference type="OrthoDB" id="5979581at2759"/>
<name>A0A9P7ZFF5_9HYPO</name>
<feature type="binding site" evidence="9">
    <location>
        <position position="67"/>
    </location>
    <ligand>
        <name>ATP</name>
        <dbReference type="ChEBI" id="CHEBI:30616"/>
    </ligand>
</feature>
<dbReference type="AlphaFoldDB" id="A0A9P7ZFF5"/>
<dbReference type="GO" id="GO:0004674">
    <property type="term" value="F:protein serine/threonine kinase activity"/>
    <property type="evidence" value="ECO:0007669"/>
    <property type="project" value="UniProtKB-KW"/>
</dbReference>
<dbReference type="Gene3D" id="3.30.200.20">
    <property type="entry name" value="Phosphorylase Kinase, domain 1"/>
    <property type="match status" value="1"/>
</dbReference>
<dbReference type="SMART" id="SM00220">
    <property type="entry name" value="S_TKc"/>
    <property type="match status" value="1"/>
</dbReference>
<keyword evidence="12" id="KW-1185">Reference proteome</keyword>
<evidence type="ECO:0000256" key="1">
    <source>
        <dbReference type="ARBA" id="ARBA00012513"/>
    </source>
</evidence>
<comment type="caution">
    <text evidence="11">The sequence shown here is derived from an EMBL/GenBank/DDBJ whole genome shotgun (WGS) entry which is preliminary data.</text>
</comment>
<evidence type="ECO:0000259" key="10">
    <source>
        <dbReference type="PROSITE" id="PS50011"/>
    </source>
</evidence>
<dbReference type="GeneID" id="70296760"/>
<dbReference type="PANTHER" id="PTHR47634">
    <property type="entry name" value="PROTEIN KINASE DOMAIN-CONTAINING PROTEIN-RELATED"/>
    <property type="match status" value="1"/>
</dbReference>
<keyword evidence="4 9" id="KW-0547">Nucleotide-binding</keyword>
<comment type="catalytic activity">
    <reaction evidence="7">
        <text>L-threonyl-[protein] + ATP = O-phospho-L-threonyl-[protein] + ADP + H(+)</text>
        <dbReference type="Rhea" id="RHEA:46608"/>
        <dbReference type="Rhea" id="RHEA-COMP:11060"/>
        <dbReference type="Rhea" id="RHEA-COMP:11605"/>
        <dbReference type="ChEBI" id="CHEBI:15378"/>
        <dbReference type="ChEBI" id="CHEBI:30013"/>
        <dbReference type="ChEBI" id="CHEBI:30616"/>
        <dbReference type="ChEBI" id="CHEBI:61977"/>
        <dbReference type="ChEBI" id="CHEBI:456216"/>
        <dbReference type="EC" id="2.7.11.1"/>
    </reaction>
</comment>
<dbReference type="Gene3D" id="1.10.510.10">
    <property type="entry name" value="Transferase(Phosphotransferase) domain 1"/>
    <property type="match status" value="1"/>
</dbReference>
<keyword evidence="6 9" id="KW-0067">ATP-binding</keyword>
<keyword evidence="3" id="KW-0808">Transferase</keyword>
<keyword evidence="5 11" id="KW-0418">Kinase</keyword>
<dbReference type="Proteomes" id="UP000887229">
    <property type="component" value="Unassembled WGS sequence"/>
</dbReference>
<dbReference type="InterPro" id="IPR051334">
    <property type="entry name" value="SRPK"/>
</dbReference>
<dbReference type="GO" id="GO:0050684">
    <property type="term" value="P:regulation of mRNA processing"/>
    <property type="evidence" value="ECO:0007669"/>
    <property type="project" value="TreeGrafter"/>
</dbReference>
<evidence type="ECO:0000256" key="2">
    <source>
        <dbReference type="ARBA" id="ARBA00022527"/>
    </source>
</evidence>
<dbReference type="InterPro" id="IPR000719">
    <property type="entry name" value="Prot_kinase_dom"/>
</dbReference>
<dbReference type="PROSITE" id="PS50011">
    <property type="entry name" value="PROTEIN_KINASE_DOM"/>
    <property type="match status" value="1"/>
</dbReference>
<evidence type="ECO:0000256" key="4">
    <source>
        <dbReference type="ARBA" id="ARBA00022741"/>
    </source>
</evidence>
<evidence type="ECO:0000313" key="11">
    <source>
        <dbReference type="EMBL" id="KAG9251005.1"/>
    </source>
</evidence>
<dbReference type="InterPro" id="IPR017441">
    <property type="entry name" value="Protein_kinase_ATP_BS"/>
</dbReference>
<feature type="domain" description="Protein kinase" evidence="10">
    <location>
        <begin position="38"/>
        <end position="370"/>
    </location>
</feature>
<dbReference type="EC" id="2.7.11.1" evidence="1"/>
<comment type="catalytic activity">
    <reaction evidence="8">
        <text>L-seryl-[protein] + ATP = O-phospho-L-seryl-[protein] + ADP + H(+)</text>
        <dbReference type="Rhea" id="RHEA:17989"/>
        <dbReference type="Rhea" id="RHEA-COMP:9863"/>
        <dbReference type="Rhea" id="RHEA-COMP:11604"/>
        <dbReference type="ChEBI" id="CHEBI:15378"/>
        <dbReference type="ChEBI" id="CHEBI:29999"/>
        <dbReference type="ChEBI" id="CHEBI:30616"/>
        <dbReference type="ChEBI" id="CHEBI:83421"/>
        <dbReference type="ChEBI" id="CHEBI:456216"/>
        <dbReference type="EC" id="2.7.11.1"/>
    </reaction>
</comment>
<evidence type="ECO:0000256" key="3">
    <source>
        <dbReference type="ARBA" id="ARBA00022679"/>
    </source>
</evidence>
<organism evidence="11 12">
    <name type="scientific">Emericellopsis atlantica</name>
    <dbReference type="NCBI Taxonomy" id="2614577"/>
    <lineage>
        <taxon>Eukaryota</taxon>
        <taxon>Fungi</taxon>
        <taxon>Dikarya</taxon>
        <taxon>Ascomycota</taxon>
        <taxon>Pezizomycotina</taxon>
        <taxon>Sordariomycetes</taxon>
        <taxon>Hypocreomycetidae</taxon>
        <taxon>Hypocreales</taxon>
        <taxon>Bionectriaceae</taxon>
        <taxon>Emericellopsis</taxon>
    </lineage>
</organism>
<dbReference type="InterPro" id="IPR011009">
    <property type="entry name" value="Kinase-like_dom_sf"/>
</dbReference>